<proteinExistence type="predicted"/>
<dbReference type="AlphaFoldDB" id="A0A1E5VZ10"/>
<accession>A0A1E5VZ10</accession>
<dbReference type="EMBL" id="LWDX02025856">
    <property type="protein sequence ID" value="OEL30352.1"/>
    <property type="molecule type" value="Genomic_DNA"/>
</dbReference>
<gene>
    <name evidence="2" type="ORF">BAE44_0008633</name>
</gene>
<comment type="caution">
    <text evidence="2">The sequence shown here is derived from an EMBL/GenBank/DDBJ whole genome shotgun (WGS) entry which is preliminary data.</text>
</comment>
<feature type="region of interest" description="Disordered" evidence="1">
    <location>
        <begin position="22"/>
        <end position="55"/>
    </location>
</feature>
<name>A0A1E5VZ10_9POAL</name>
<evidence type="ECO:0000313" key="3">
    <source>
        <dbReference type="Proteomes" id="UP000095767"/>
    </source>
</evidence>
<evidence type="ECO:0000313" key="2">
    <source>
        <dbReference type="EMBL" id="OEL30352.1"/>
    </source>
</evidence>
<reference evidence="2 3" key="1">
    <citation type="submission" date="2016-09" db="EMBL/GenBank/DDBJ databases">
        <title>The draft genome of Dichanthelium oligosanthes: A C3 panicoid grass species.</title>
        <authorList>
            <person name="Studer A.J."/>
            <person name="Schnable J.C."/>
            <person name="Brutnell T.P."/>
        </authorList>
    </citation>
    <scope>NUCLEOTIDE SEQUENCE [LARGE SCALE GENOMIC DNA]</scope>
    <source>
        <strain evidence="3">cv. Kellogg 1175</strain>
        <tissue evidence="2">Leaf</tissue>
    </source>
</reference>
<feature type="non-terminal residue" evidence="2">
    <location>
        <position position="1"/>
    </location>
</feature>
<dbReference type="Proteomes" id="UP000095767">
    <property type="component" value="Unassembled WGS sequence"/>
</dbReference>
<feature type="compositionally biased region" description="Basic residues" evidence="1">
    <location>
        <begin position="43"/>
        <end position="55"/>
    </location>
</feature>
<protein>
    <submittedName>
        <fullName evidence="2">Uncharacterized protein</fullName>
    </submittedName>
</protein>
<evidence type="ECO:0000256" key="1">
    <source>
        <dbReference type="SAM" id="MobiDB-lite"/>
    </source>
</evidence>
<keyword evidence="3" id="KW-1185">Reference proteome</keyword>
<sequence length="55" mass="6207">LSSARAVRCWVESRNELRWLRPPSAAEAAEATRPADPGSLGARQRKPLPRRRRCP</sequence>
<organism evidence="2 3">
    <name type="scientific">Dichanthelium oligosanthes</name>
    <dbReference type="NCBI Taxonomy" id="888268"/>
    <lineage>
        <taxon>Eukaryota</taxon>
        <taxon>Viridiplantae</taxon>
        <taxon>Streptophyta</taxon>
        <taxon>Embryophyta</taxon>
        <taxon>Tracheophyta</taxon>
        <taxon>Spermatophyta</taxon>
        <taxon>Magnoliopsida</taxon>
        <taxon>Liliopsida</taxon>
        <taxon>Poales</taxon>
        <taxon>Poaceae</taxon>
        <taxon>PACMAD clade</taxon>
        <taxon>Panicoideae</taxon>
        <taxon>Panicodae</taxon>
        <taxon>Paniceae</taxon>
        <taxon>Dichantheliinae</taxon>
        <taxon>Dichanthelium</taxon>
    </lineage>
</organism>